<protein>
    <submittedName>
        <fullName evidence="2">DUF3343 domain-containing protein</fullName>
    </submittedName>
</protein>
<dbReference type="InterPro" id="IPR021778">
    <property type="entry name" value="Se/S_carrier-like"/>
</dbReference>
<evidence type="ECO:0000259" key="1">
    <source>
        <dbReference type="Pfam" id="PF11823"/>
    </source>
</evidence>
<dbReference type="Pfam" id="PF11823">
    <property type="entry name" value="Se_S_carrier"/>
    <property type="match status" value="1"/>
</dbReference>
<name>A0A942US58_9FIRM</name>
<evidence type="ECO:0000313" key="2">
    <source>
        <dbReference type="EMBL" id="MBS4538173.1"/>
    </source>
</evidence>
<reference evidence="2" key="1">
    <citation type="submission" date="2019-12" db="EMBL/GenBank/DDBJ databases">
        <title>Clostridiaceae gen. nov. sp. nov., isolated from sediment in Xinjiang, China.</title>
        <authorList>
            <person name="Zhang R."/>
        </authorList>
    </citation>
    <scope>NUCLEOTIDE SEQUENCE</scope>
    <source>
        <strain evidence="2">D2Q-11</strain>
    </source>
</reference>
<accession>A0A942US58</accession>
<gene>
    <name evidence="2" type="ORF">GOQ27_06845</name>
</gene>
<dbReference type="EMBL" id="WSFT01000029">
    <property type="protein sequence ID" value="MBS4538173.1"/>
    <property type="molecule type" value="Genomic_DNA"/>
</dbReference>
<feature type="domain" description="Putative Se/S carrier protein-like" evidence="1">
    <location>
        <begin position="6"/>
        <end position="72"/>
    </location>
</feature>
<evidence type="ECO:0000313" key="3">
    <source>
        <dbReference type="Proteomes" id="UP000724672"/>
    </source>
</evidence>
<comment type="caution">
    <text evidence="2">The sequence shown here is derived from an EMBL/GenBank/DDBJ whole genome shotgun (WGS) entry which is preliminary data.</text>
</comment>
<sequence>MNSNTYILFPSHSDGLALEKKLKEESIKYTISPTPRSLSECCGISIMISPEICHTVESIIKENRDIRISGIHTIERKSRDWFK</sequence>
<organism evidence="2 3">
    <name type="scientific">Anaeromonas frigoriresistens</name>
    <dbReference type="NCBI Taxonomy" id="2683708"/>
    <lineage>
        <taxon>Bacteria</taxon>
        <taxon>Bacillati</taxon>
        <taxon>Bacillota</taxon>
        <taxon>Tissierellia</taxon>
        <taxon>Tissierellales</taxon>
        <taxon>Thermohalobacteraceae</taxon>
        <taxon>Anaeromonas</taxon>
    </lineage>
</organism>
<dbReference type="RefSeq" id="WP_203366101.1">
    <property type="nucleotide sequence ID" value="NZ_WSFT01000029.1"/>
</dbReference>
<proteinExistence type="predicted"/>
<dbReference type="AlphaFoldDB" id="A0A942US58"/>
<dbReference type="Proteomes" id="UP000724672">
    <property type="component" value="Unassembled WGS sequence"/>
</dbReference>
<keyword evidence="3" id="KW-1185">Reference proteome</keyword>